<reference evidence="1" key="1">
    <citation type="journal article" date="2015" name="Nature">
        <title>Complex archaea that bridge the gap between prokaryotes and eukaryotes.</title>
        <authorList>
            <person name="Spang A."/>
            <person name="Saw J.H."/>
            <person name="Jorgensen S.L."/>
            <person name="Zaremba-Niedzwiedzka K."/>
            <person name="Martijn J."/>
            <person name="Lind A.E."/>
            <person name="van Eijk R."/>
            <person name="Schleper C."/>
            <person name="Guy L."/>
            <person name="Ettema T.J."/>
        </authorList>
    </citation>
    <scope>NUCLEOTIDE SEQUENCE</scope>
</reference>
<dbReference type="EMBL" id="LAZR01000835">
    <property type="protein sequence ID" value="KKN56672.1"/>
    <property type="molecule type" value="Genomic_DNA"/>
</dbReference>
<evidence type="ECO:0000313" key="1">
    <source>
        <dbReference type="EMBL" id="KKN56672.1"/>
    </source>
</evidence>
<accession>A0A0F9S357</accession>
<sequence>MITKKELKALHKKNPAKFWALIIKSLAEDYDLSEMEAGSMVFSELANEIQIPFRVN</sequence>
<proteinExistence type="predicted"/>
<name>A0A0F9S357_9ZZZZ</name>
<dbReference type="AlphaFoldDB" id="A0A0F9S357"/>
<comment type="caution">
    <text evidence="1">The sequence shown here is derived from an EMBL/GenBank/DDBJ whole genome shotgun (WGS) entry which is preliminary data.</text>
</comment>
<gene>
    <name evidence="1" type="ORF">LCGC14_0569890</name>
</gene>
<organism evidence="1">
    <name type="scientific">marine sediment metagenome</name>
    <dbReference type="NCBI Taxonomy" id="412755"/>
    <lineage>
        <taxon>unclassified sequences</taxon>
        <taxon>metagenomes</taxon>
        <taxon>ecological metagenomes</taxon>
    </lineage>
</organism>
<protein>
    <submittedName>
        <fullName evidence="1">Uncharacterized protein</fullName>
    </submittedName>
</protein>